<dbReference type="Gene3D" id="3.90.980.10">
    <property type="entry name" value="DNA primase, catalytic core, N-terminal domain"/>
    <property type="match status" value="1"/>
</dbReference>
<dbReference type="InterPro" id="IPR030846">
    <property type="entry name" value="DnaG_bac"/>
</dbReference>
<evidence type="ECO:0000256" key="6">
    <source>
        <dbReference type="ARBA" id="ARBA00022723"/>
    </source>
</evidence>
<dbReference type="SMART" id="SM00400">
    <property type="entry name" value="ZnF_CHCC"/>
    <property type="match status" value="1"/>
</dbReference>
<evidence type="ECO:0000256" key="11">
    <source>
        <dbReference type="ARBA" id="ARBA00023163"/>
    </source>
</evidence>
<dbReference type="InterPro" id="IPR006295">
    <property type="entry name" value="DNA_primase_DnaG"/>
</dbReference>
<dbReference type="InterPro" id="IPR036977">
    <property type="entry name" value="DNA_primase_Znf_CHC2"/>
</dbReference>
<evidence type="ECO:0000256" key="7">
    <source>
        <dbReference type="ARBA" id="ARBA00022771"/>
    </source>
</evidence>
<feature type="domain" description="Toprim" evidence="15">
    <location>
        <begin position="261"/>
        <end position="342"/>
    </location>
</feature>
<protein>
    <recommendedName>
        <fullName evidence="12 13">DNA primase</fullName>
        <ecNumber evidence="12">2.7.7.101</ecNumber>
    </recommendedName>
</protein>
<comment type="caution">
    <text evidence="16">The sequence shown here is derived from an EMBL/GenBank/DDBJ whole genome shotgun (WGS) entry which is preliminary data.</text>
</comment>
<dbReference type="InterPro" id="IPR002694">
    <property type="entry name" value="Znf_CHC2"/>
</dbReference>
<dbReference type="InterPro" id="IPR050219">
    <property type="entry name" value="DnaG_primase"/>
</dbReference>
<evidence type="ECO:0000313" key="16">
    <source>
        <dbReference type="EMBL" id="MBG3877976.1"/>
    </source>
</evidence>
<evidence type="ECO:0000256" key="8">
    <source>
        <dbReference type="ARBA" id="ARBA00022833"/>
    </source>
</evidence>
<gene>
    <name evidence="12 16" type="primary">dnaG</name>
    <name evidence="16" type="ORF">FVW20_13405</name>
</gene>
<keyword evidence="7 12" id="KW-0863">Zinc-finger</keyword>
<organism evidence="16 17">
    <name type="scientific">Nitratidesulfovibrio oxamicus</name>
    <dbReference type="NCBI Taxonomy" id="32016"/>
    <lineage>
        <taxon>Bacteria</taxon>
        <taxon>Pseudomonadati</taxon>
        <taxon>Thermodesulfobacteriota</taxon>
        <taxon>Desulfovibrionia</taxon>
        <taxon>Desulfovibrionales</taxon>
        <taxon>Desulfovibrionaceae</taxon>
        <taxon>Nitratidesulfovibrio</taxon>
    </lineage>
</organism>
<evidence type="ECO:0000259" key="15">
    <source>
        <dbReference type="PROSITE" id="PS50880"/>
    </source>
</evidence>
<dbReference type="SUPFAM" id="SSF56731">
    <property type="entry name" value="DNA primase core"/>
    <property type="match status" value="1"/>
</dbReference>
<dbReference type="PANTHER" id="PTHR30313:SF2">
    <property type="entry name" value="DNA PRIMASE"/>
    <property type="match status" value="1"/>
</dbReference>
<feature type="region of interest" description="Disordered" evidence="14">
    <location>
        <begin position="443"/>
        <end position="462"/>
    </location>
</feature>
<evidence type="ECO:0000256" key="12">
    <source>
        <dbReference type="HAMAP-Rule" id="MF_00974"/>
    </source>
</evidence>
<dbReference type="Gene3D" id="3.40.1360.10">
    <property type="match status" value="1"/>
</dbReference>
<comment type="function">
    <text evidence="12 13">RNA polymerase that catalyzes the synthesis of short RNA molecules used as primers for DNA polymerase during DNA replication.</text>
</comment>
<evidence type="ECO:0000256" key="5">
    <source>
        <dbReference type="ARBA" id="ARBA00022705"/>
    </source>
</evidence>
<evidence type="ECO:0000313" key="17">
    <source>
        <dbReference type="Proteomes" id="UP001194469"/>
    </source>
</evidence>
<comment type="subunit">
    <text evidence="12">Monomer. Interacts with DnaB.</text>
</comment>
<dbReference type="Pfam" id="PF13155">
    <property type="entry name" value="Toprim_2"/>
    <property type="match status" value="1"/>
</dbReference>
<sequence>MKRRDGSVVQAIKARLNLVEVARRYVELRHTGGPRWMAPCPFHQETKPSFSINEEEGFFYCFGCQASGDIFDFYGRIHGLEFRETLEALAEEAGVSLEDDWKPDPKVQREQSFKRQCLRMYDVAREHFRRNLTIPAGQECRDYIARRQLSPEIVNGFELGWSLREWSALADALRRGGFAQADAAQAGLLSRNDAGRMFDRFRGRMIFPIKNLAGQVIAFGGRIIADEDQAKYINSSDSAIYKKGEHLYGLFQARRAMTQHKTAMLTEGYMDVLTLHQYGYNMACGVLGTALTPEQVKRLGGFCSTVELLFDGDNPGRKAAMRACEMLLTRGMRCKVVLLPDGEDIDSLLHDQGRDAFEALRKSAPDGLDFCIDTLRTLYSPGDALEWSRNLLRQAGAGHADGQLLASRFLSRIASGLGIREEAIREGLSGDFYKGAAAAAPGAREARNPAPQRQVDAVHTSGDAPAKRDRAVMFFLVRYPHHFARLREAGAELVLASPWARELWAKMARHGAEPEQLLPNLSEREKEFWIRCRTGDVPPRDKELEELQDLLSGIESVTTRELGTSSMMAALRQTATSTDPAAGIELLRALQETLGRSNG</sequence>
<dbReference type="RefSeq" id="WP_196610003.1">
    <property type="nucleotide sequence ID" value="NZ_VRYY01000431.1"/>
</dbReference>
<evidence type="ECO:0000256" key="1">
    <source>
        <dbReference type="ARBA" id="ARBA00022478"/>
    </source>
</evidence>
<keyword evidence="1 12" id="KW-0240">DNA-directed RNA polymerase</keyword>
<keyword evidence="3 12" id="KW-0808">Transferase</keyword>
<dbReference type="InterPro" id="IPR034151">
    <property type="entry name" value="TOPRIM_DnaG_bac"/>
</dbReference>
<dbReference type="InterPro" id="IPR006171">
    <property type="entry name" value="TOPRIM_dom"/>
</dbReference>
<feature type="zinc finger region" description="CHC2-type" evidence="12">
    <location>
        <begin position="40"/>
        <end position="64"/>
    </location>
</feature>
<proteinExistence type="inferred from homology"/>
<evidence type="ECO:0000256" key="2">
    <source>
        <dbReference type="ARBA" id="ARBA00022515"/>
    </source>
</evidence>
<evidence type="ECO:0000256" key="4">
    <source>
        <dbReference type="ARBA" id="ARBA00022695"/>
    </source>
</evidence>
<keyword evidence="9" id="KW-0460">Magnesium</keyword>
<dbReference type="InterPro" id="IPR013264">
    <property type="entry name" value="DNAG_N"/>
</dbReference>
<keyword evidence="11 12" id="KW-0804">Transcription</keyword>
<comment type="catalytic activity">
    <reaction evidence="12">
        <text>ssDNA + n NTP = ssDNA/pppN(pN)n-1 hybrid + (n-1) diphosphate.</text>
        <dbReference type="EC" id="2.7.7.101"/>
    </reaction>
</comment>
<reference evidence="16 17" key="1">
    <citation type="submission" date="2019-08" db="EMBL/GenBank/DDBJ databases">
        <authorList>
            <person name="Luo N."/>
        </authorList>
    </citation>
    <scope>NUCLEOTIDE SEQUENCE [LARGE SCALE GENOMIC DNA]</scope>
    <source>
        <strain evidence="16 17">NCIMB 9442</strain>
    </source>
</reference>
<keyword evidence="5 12" id="KW-0235">DNA replication</keyword>
<evidence type="ECO:0000256" key="9">
    <source>
        <dbReference type="ARBA" id="ARBA00022842"/>
    </source>
</evidence>
<dbReference type="HAMAP" id="MF_00974">
    <property type="entry name" value="DNA_primase_DnaG"/>
    <property type="match status" value="1"/>
</dbReference>
<dbReference type="NCBIfam" id="TIGR01391">
    <property type="entry name" value="dnaG"/>
    <property type="match status" value="1"/>
</dbReference>
<evidence type="ECO:0000256" key="10">
    <source>
        <dbReference type="ARBA" id="ARBA00023125"/>
    </source>
</evidence>
<keyword evidence="4 12" id="KW-0548">Nucleotidyltransferase</keyword>
<dbReference type="EMBL" id="VRYY01000431">
    <property type="protein sequence ID" value="MBG3877976.1"/>
    <property type="molecule type" value="Genomic_DNA"/>
</dbReference>
<dbReference type="Pfam" id="PF08275">
    <property type="entry name" value="DNAG_N"/>
    <property type="match status" value="1"/>
</dbReference>
<comment type="cofactor">
    <cofactor evidence="12 13">
        <name>Zn(2+)</name>
        <dbReference type="ChEBI" id="CHEBI:29105"/>
    </cofactor>
    <text evidence="12 13">Binds 1 zinc ion per monomer.</text>
</comment>
<dbReference type="SMART" id="SM00493">
    <property type="entry name" value="TOPRIM"/>
    <property type="match status" value="1"/>
</dbReference>
<dbReference type="SUPFAM" id="SSF57783">
    <property type="entry name" value="Zinc beta-ribbon"/>
    <property type="match status" value="1"/>
</dbReference>
<dbReference type="PIRSF" id="PIRSF002811">
    <property type="entry name" value="DnaG"/>
    <property type="match status" value="1"/>
</dbReference>
<evidence type="ECO:0000256" key="13">
    <source>
        <dbReference type="PIRNR" id="PIRNR002811"/>
    </source>
</evidence>
<evidence type="ECO:0000256" key="14">
    <source>
        <dbReference type="SAM" id="MobiDB-lite"/>
    </source>
</evidence>
<dbReference type="PROSITE" id="PS50880">
    <property type="entry name" value="TOPRIM"/>
    <property type="match status" value="1"/>
</dbReference>
<dbReference type="Pfam" id="PF01807">
    <property type="entry name" value="Zn_ribbon_DnaG"/>
    <property type="match status" value="1"/>
</dbReference>
<keyword evidence="8 12" id="KW-0862">Zinc</keyword>
<evidence type="ECO:0000256" key="3">
    <source>
        <dbReference type="ARBA" id="ARBA00022679"/>
    </source>
</evidence>
<dbReference type="Gene3D" id="3.90.580.10">
    <property type="entry name" value="Zinc finger, CHC2-type domain"/>
    <property type="match status" value="1"/>
</dbReference>
<comment type="domain">
    <text evidence="12">Contains an N-terminal zinc-binding domain, a central core domain that contains the primase activity, and a C-terminal DnaB-binding domain.</text>
</comment>
<keyword evidence="10 12" id="KW-0238">DNA-binding</keyword>
<name>A0ABS0J6C2_9BACT</name>
<dbReference type="Proteomes" id="UP001194469">
    <property type="component" value="Unassembled WGS sequence"/>
</dbReference>
<comment type="similarity">
    <text evidence="12 13">Belongs to the DnaG primase family.</text>
</comment>
<accession>A0ABS0J6C2</accession>
<dbReference type="InterPro" id="IPR037068">
    <property type="entry name" value="DNA_primase_core_N_sf"/>
</dbReference>
<keyword evidence="2 12" id="KW-0639">Primosome</keyword>
<dbReference type="CDD" id="cd03364">
    <property type="entry name" value="TOPRIM_DnaG_primases"/>
    <property type="match status" value="1"/>
</dbReference>
<dbReference type="EC" id="2.7.7.101" evidence="12"/>
<dbReference type="PANTHER" id="PTHR30313">
    <property type="entry name" value="DNA PRIMASE"/>
    <property type="match status" value="1"/>
</dbReference>
<keyword evidence="17" id="KW-1185">Reference proteome</keyword>
<keyword evidence="6 12" id="KW-0479">Metal-binding</keyword>